<organism evidence="3 4">
    <name type="scientific">Lithospermum erythrorhizon</name>
    <name type="common">Purple gromwell</name>
    <name type="synonym">Lithospermum officinale var. erythrorhizon</name>
    <dbReference type="NCBI Taxonomy" id="34254"/>
    <lineage>
        <taxon>Eukaryota</taxon>
        <taxon>Viridiplantae</taxon>
        <taxon>Streptophyta</taxon>
        <taxon>Embryophyta</taxon>
        <taxon>Tracheophyta</taxon>
        <taxon>Spermatophyta</taxon>
        <taxon>Magnoliopsida</taxon>
        <taxon>eudicotyledons</taxon>
        <taxon>Gunneridae</taxon>
        <taxon>Pentapetalae</taxon>
        <taxon>asterids</taxon>
        <taxon>lamiids</taxon>
        <taxon>Boraginales</taxon>
        <taxon>Boraginaceae</taxon>
        <taxon>Boraginoideae</taxon>
        <taxon>Lithospermeae</taxon>
        <taxon>Lithospermum</taxon>
    </lineage>
</organism>
<protein>
    <recommendedName>
        <fullName evidence="2">No apical meristem-associated C-terminal domain-containing protein</fullName>
    </recommendedName>
</protein>
<sequence>MHIIRVRPPLTRFCRPLFRGIHVDVELYIAMLTGLLLNRMESLPEGIPIPKIISFEDYALYREGVSGGKKRGNNFKVDEDMLLIAGWLNTSLDTTIADCAKSSSFWKRIENYYIQNKSPDWPQRSVSSLCHRWSNIHQSVKRFCYFLTKVGELNKNSASNEGNIQEARIAFHSVTKQPFRFEHCWDILKNEQKWLDLCSKQITPKRKQAVQSSPLNAEYSNPESIDDATDDLHVISEDDNDERTPVKKAAIESKNIGKTLLSDDLHAISEDDNDERTPGKKAAIEPKNVGKTLLSDDSTLSNGFIELGNEDEKVDEEKMLKFNPTSDQSEFLEIQKAQLFEIKECNRIKNEKIKLEASKLKLQQSKEDVEIMLKDTSAMDPEQREYFRIRRIEILRRTSALI</sequence>
<dbReference type="AlphaFoldDB" id="A0AAV3R515"/>
<keyword evidence="4" id="KW-1185">Reference proteome</keyword>
<reference evidence="3 4" key="1">
    <citation type="submission" date="2024-01" db="EMBL/GenBank/DDBJ databases">
        <title>The complete chloroplast genome sequence of Lithospermum erythrorhizon: insights into the phylogenetic relationship among Boraginaceae species and the maternal lineages of purple gromwells.</title>
        <authorList>
            <person name="Okada T."/>
            <person name="Watanabe K."/>
        </authorList>
    </citation>
    <scope>NUCLEOTIDE SEQUENCE [LARGE SCALE GENOMIC DNA]</scope>
</reference>
<name>A0AAV3R515_LITER</name>
<evidence type="ECO:0000313" key="4">
    <source>
        <dbReference type="Proteomes" id="UP001454036"/>
    </source>
</evidence>
<evidence type="ECO:0000259" key="2">
    <source>
        <dbReference type="Pfam" id="PF14303"/>
    </source>
</evidence>
<dbReference type="PANTHER" id="PTHR45125">
    <property type="entry name" value="F21J9.4-RELATED"/>
    <property type="match status" value="1"/>
</dbReference>
<dbReference type="Proteomes" id="UP001454036">
    <property type="component" value="Unassembled WGS sequence"/>
</dbReference>
<comment type="caution">
    <text evidence="3">The sequence shown here is derived from an EMBL/GenBank/DDBJ whole genome shotgun (WGS) entry which is preliminary data.</text>
</comment>
<gene>
    <name evidence="3" type="ORF">LIER_24492</name>
</gene>
<evidence type="ECO:0000313" key="3">
    <source>
        <dbReference type="EMBL" id="GAA0170180.1"/>
    </source>
</evidence>
<dbReference type="Pfam" id="PF14303">
    <property type="entry name" value="NAM-associated"/>
    <property type="match status" value="1"/>
</dbReference>
<feature type="domain" description="No apical meristem-associated C-terminal" evidence="2">
    <location>
        <begin position="178"/>
        <end position="394"/>
    </location>
</feature>
<accession>A0AAV3R515</accession>
<dbReference type="EMBL" id="BAABME010007126">
    <property type="protein sequence ID" value="GAA0170180.1"/>
    <property type="molecule type" value="Genomic_DNA"/>
</dbReference>
<feature type="compositionally biased region" description="Polar residues" evidence="1">
    <location>
        <begin position="209"/>
        <end position="223"/>
    </location>
</feature>
<proteinExistence type="predicted"/>
<feature type="region of interest" description="Disordered" evidence="1">
    <location>
        <begin position="206"/>
        <end position="227"/>
    </location>
</feature>
<dbReference type="InterPro" id="IPR029466">
    <property type="entry name" value="NAM-associated_C"/>
</dbReference>
<dbReference type="PANTHER" id="PTHR45125:SF3">
    <property type="entry name" value="NO-APICAL-MERISTEM-ASSOCIATED CARBOXY-TERMINAL DOMAIN PROTEIN"/>
    <property type="match status" value="1"/>
</dbReference>
<evidence type="ECO:0000256" key="1">
    <source>
        <dbReference type="SAM" id="MobiDB-lite"/>
    </source>
</evidence>